<dbReference type="AlphaFoldDB" id="A0AAV0I718"/>
<dbReference type="InterPro" id="IPR039777">
    <property type="entry name" value="IFRD"/>
</dbReference>
<dbReference type="InterPro" id="IPR011989">
    <property type="entry name" value="ARM-like"/>
</dbReference>
<organism evidence="5 6">
    <name type="scientific">Linum tenue</name>
    <dbReference type="NCBI Taxonomy" id="586396"/>
    <lineage>
        <taxon>Eukaryota</taxon>
        <taxon>Viridiplantae</taxon>
        <taxon>Streptophyta</taxon>
        <taxon>Embryophyta</taxon>
        <taxon>Tracheophyta</taxon>
        <taxon>Spermatophyta</taxon>
        <taxon>Magnoliopsida</taxon>
        <taxon>eudicotyledons</taxon>
        <taxon>Gunneridae</taxon>
        <taxon>Pentapetalae</taxon>
        <taxon>rosids</taxon>
        <taxon>fabids</taxon>
        <taxon>Malpighiales</taxon>
        <taxon>Linaceae</taxon>
        <taxon>Linum</taxon>
    </lineage>
</organism>
<keyword evidence="6" id="KW-1185">Reference proteome</keyword>
<feature type="domain" description="Interferon-related developmental regulator N-terminal" evidence="4">
    <location>
        <begin position="24"/>
        <end position="326"/>
    </location>
</feature>
<dbReference type="InterPro" id="IPR007701">
    <property type="entry name" value="Interferon-rel_develop_reg_N"/>
</dbReference>
<protein>
    <recommendedName>
        <fullName evidence="7">Interferon-related developmental regulator 1</fullName>
    </recommendedName>
</protein>
<reference evidence="5" key="1">
    <citation type="submission" date="2022-08" db="EMBL/GenBank/DDBJ databases">
        <authorList>
            <person name="Gutierrez-Valencia J."/>
        </authorList>
    </citation>
    <scope>NUCLEOTIDE SEQUENCE</scope>
</reference>
<dbReference type="InterPro" id="IPR006921">
    <property type="entry name" value="Interferon-rel_develop_reg_C"/>
</dbReference>
<evidence type="ECO:0008006" key="7">
    <source>
        <dbReference type="Google" id="ProtNLM"/>
    </source>
</evidence>
<name>A0AAV0I718_9ROSI</name>
<evidence type="ECO:0000256" key="1">
    <source>
        <dbReference type="ARBA" id="ARBA00008828"/>
    </source>
</evidence>
<comment type="caution">
    <text evidence="5">The sequence shown here is derived from an EMBL/GenBank/DDBJ whole genome shotgun (WGS) entry which is preliminary data.</text>
</comment>
<proteinExistence type="inferred from homology"/>
<evidence type="ECO:0000313" key="5">
    <source>
        <dbReference type="EMBL" id="CAI0393415.1"/>
    </source>
</evidence>
<dbReference type="EMBL" id="CAMGYJ010000003">
    <property type="protein sequence ID" value="CAI0393415.1"/>
    <property type="molecule type" value="Genomic_DNA"/>
</dbReference>
<sequence>MGKRSNRKKNASMLESDDDDSSVSSSSTVRSDLISVTGNEEVEIEKDNLLDQALDALYEKRSTTRERALASIVEAFNTNLQHEFVEKKFATLLHQCVSCIKKGSSKEIALASHAIGLLALTVGFKDNTHEIFEELIAPISQSLKSGSDSLRRVALVECLAIVTFICGNGPEETEQSMLIMWQLVRPKLGPNVVGVKPSSPVITAVASAWAFLLTSMDGWTLNPKDWQECISYFSSLLDKEDRTVRIAAGEALALIFEMGCLEKFAAEAFESSAQDGNKSYAHVQGLKRKILDQVKDLAAEAGGKGSAKKDLNSQRNLFRDILDYLEGGDSPEVSMKIGGDSFQTSTWHQLVQLNFLKHFLGGGFVKHMQDNECLHEVFGFAPKKKQGADAQMSSGDKRMFRSPNSFLNKARTQYMNKQRMLSEVGEMLVTIPWMLLMNRASKAAAWLDLSLVDVIH</sequence>
<dbReference type="Pfam" id="PF04836">
    <property type="entry name" value="IFRD_C"/>
    <property type="match status" value="1"/>
</dbReference>
<evidence type="ECO:0000259" key="4">
    <source>
        <dbReference type="Pfam" id="PF05004"/>
    </source>
</evidence>
<evidence type="ECO:0000256" key="2">
    <source>
        <dbReference type="SAM" id="MobiDB-lite"/>
    </source>
</evidence>
<evidence type="ECO:0000313" key="6">
    <source>
        <dbReference type="Proteomes" id="UP001154282"/>
    </source>
</evidence>
<dbReference type="Gene3D" id="1.25.10.10">
    <property type="entry name" value="Leucine-rich Repeat Variant"/>
    <property type="match status" value="1"/>
</dbReference>
<evidence type="ECO:0000259" key="3">
    <source>
        <dbReference type="Pfam" id="PF04836"/>
    </source>
</evidence>
<dbReference type="InterPro" id="IPR016024">
    <property type="entry name" value="ARM-type_fold"/>
</dbReference>
<feature type="region of interest" description="Disordered" evidence="2">
    <location>
        <begin position="1"/>
        <end position="30"/>
    </location>
</feature>
<feature type="compositionally biased region" description="Basic residues" evidence="2">
    <location>
        <begin position="1"/>
        <end position="10"/>
    </location>
</feature>
<accession>A0AAV0I718</accession>
<dbReference type="Pfam" id="PF05004">
    <property type="entry name" value="IFRD"/>
    <property type="match status" value="1"/>
</dbReference>
<gene>
    <name evidence="5" type="ORF">LITE_LOCUS7924</name>
</gene>
<dbReference type="PANTHER" id="PTHR12354">
    <property type="entry name" value="INTERFERON-RELATED DEVELOPMENTAL REGULATOR"/>
    <property type="match status" value="1"/>
</dbReference>
<dbReference type="SUPFAM" id="SSF48371">
    <property type="entry name" value="ARM repeat"/>
    <property type="match status" value="1"/>
</dbReference>
<comment type="similarity">
    <text evidence="1">Belongs to the IFRD family.</text>
</comment>
<dbReference type="PANTHER" id="PTHR12354:SF1">
    <property type="entry name" value="INTERFERON-RELATED DEVELOPMENTAL REGULATOR 1"/>
    <property type="match status" value="1"/>
</dbReference>
<dbReference type="Proteomes" id="UP001154282">
    <property type="component" value="Unassembled WGS sequence"/>
</dbReference>
<feature type="domain" description="Interferon-related developmental regulator C-terminal" evidence="3">
    <location>
        <begin position="371"/>
        <end position="422"/>
    </location>
</feature>